<protein>
    <submittedName>
        <fullName evidence="2">Uncharacterized protein</fullName>
    </submittedName>
</protein>
<name>T1GEL2_MEGSC</name>
<feature type="region of interest" description="Disordered" evidence="1">
    <location>
        <begin position="28"/>
        <end position="105"/>
    </location>
</feature>
<organism evidence="2 3">
    <name type="scientific">Megaselia scalaris</name>
    <name type="common">Humpbacked fly</name>
    <name type="synonym">Phora scalaris</name>
    <dbReference type="NCBI Taxonomy" id="36166"/>
    <lineage>
        <taxon>Eukaryota</taxon>
        <taxon>Metazoa</taxon>
        <taxon>Ecdysozoa</taxon>
        <taxon>Arthropoda</taxon>
        <taxon>Hexapoda</taxon>
        <taxon>Insecta</taxon>
        <taxon>Pterygota</taxon>
        <taxon>Neoptera</taxon>
        <taxon>Endopterygota</taxon>
        <taxon>Diptera</taxon>
        <taxon>Brachycera</taxon>
        <taxon>Muscomorpha</taxon>
        <taxon>Platypezoidea</taxon>
        <taxon>Phoridae</taxon>
        <taxon>Megaseliini</taxon>
        <taxon>Megaselia</taxon>
    </lineage>
</organism>
<evidence type="ECO:0000256" key="1">
    <source>
        <dbReference type="SAM" id="MobiDB-lite"/>
    </source>
</evidence>
<reference evidence="2" key="2">
    <citation type="submission" date="2015-06" db="UniProtKB">
        <authorList>
            <consortium name="EnsemblMetazoa"/>
        </authorList>
    </citation>
    <scope>IDENTIFICATION</scope>
</reference>
<evidence type="ECO:0000313" key="2">
    <source>
        <dbReference type="EnsemblMetazoa" id="MESCA001780-PA"/>
    </source>
</evidence>
<dbReference type="AlphaFoldDB" id="T1GEL2"/>
<dbReference type="EnsemblMetazoa" id="MESCA001780-RA">
    <property type="protein sequence ID" value="MESCA001780-PA"/>
    <property type="gene ID" value="MESCA001780"/>
</dbReference>
<keyword evidence="3" id="KW-1185">Reference proteome</keyword>
<reference evidence="3" key="1">
    <citation type="submission" date="2013-02" db="EMBL/GenBank/DDBJ databases">
        <authorList>
            <person name="Hughes D."/>
        </authorList>
    </citation>
    <scope>NUCLEOTIDE SEQUENCE</scope>
    <source>
        <strain>Durham</strain>
        <strain evidence="3">NC isolate 2 -- Noor lab</strain>
    </source>
</reference>
<dbReference type="EMBL" id="CAQQ02195448">
    <property type="status" value="NOT_ANNOTATED_CDS"/>
    <property type="molecule type" value="Genomic_DNA"/>
</dbReference>
<accession>T1GEL2</accession>
<feature type="compositionally biased region" description="Polar residues" evidence="1">
    <location>
        <begin position="92"/>
        <end position="103"/>
    </location>
</feature>
<dbReference type="EMBL" id="CAQQ02195449">
    <property type="status" value="NOT_ANNOTATED_CDS"/>
    <property type="molecule type" value="Genomic_DNA"/>
</dbReference>
<dbReference type="HOGENOM" id="CLU_1424818_0_0_1"/>
<sequence length="191" mass="21033">HELPPFEPVLSVPTPIIRAILCSTNSSKIQTTPSMSPTGVPEVNASRCHRLSRTSTSPPQPPTKKEQSADRCSGNKRQKVPGSGRQVEDGNDSQLLGSATGGQRSPAIYDTIVMPMEIGLTKVAINPISRHVIYDVAQLINSSSKNRNAHPRCPNLLRTRKHTSSTRLFKMGQDFLQEIPKKRREQSTTEN</sequence>
<evidence type="ECO:0000313" key="3">
    <source>
        <dbReference type="Proteomes" id="UP000015102"/>
    </source>
</evidence>
<proteinExistence type="predicted"/>
<feature type="compositionally biased region" description="Polar residues" evidence="1">
    <location>
        <begin position="28"/>
        <end position="37"/>
    </location>
</feature>
<dbReference type="Proteomes" id="UP000015102">
    <property type="component" value="Unassembled WGS sequence"/>
</dbReference>